<evidence type="ECO:0000256" key="5">
    <source>
        <dbReference type="ARBA" id="ARBA00022723"/>
    </source>
</evidence>
<sequence>MLALNLSFLSAQATSEQSYSRAEQLMGCHFSITVTAENPTEAKRYLDLAILEVKRIESLISSWDEKSQTSEINRNAGVKPVKVDKELFKLIERSVSLSKLTDGDFDISFASAEELRKAEESIPESSDMGKIRKSARAIGFRNIILDKNAGTVFLKTKGMKIDFGAVGKGYALDKIRSLLIAKGVSAGRVDASGDICVWGKQLGGENWKVTVNDPFDQRKTLAVLPIPNGAVATSKKYHVSIKTDGQHHSHIIDPETGLSPKGLASVTVFAPVAEFADALATSIFVMGRKAGLKLINQTPGTECLIVDESGAVFTSKNIKINQP</sequence>
<dbReference type="Proteomes" id="UP001348817">
    <property type="component" value="Chromosome"/>
</dbReference>
<keyword evidence="3 10" id="KW-0285">Flavoprotein</keyword>
<dbReference type="PANTHER" id="PTHR30040:SF2">
    <property type="entry name" value="FAD:PROTEIN FMN TRANSFERASE"/>
    <property type="match status" value="1"/>
</dbReference>
<evidence type="ECO:0000256" key="3">
    <source>
        <dbReference type="ARBA" id="ARBA00022630"/>
    </source>
</evidence>
<feature type="binding site" evidence="11">
    <location>
        <position position="165"/>
    </location>
    <ligand>
        <name>Mg(2+)</name>
        <dbReference type="ChEBI" id="CHEBI:18420"/>
    </ligand>
</feature>
<reference evidence="12 13" key="1">
    <citation type="submission" date="2021-12" db="EMBL/GenBank/DDBJ databases">
        <title>Genome sequencing of bacteria with rrn-lacking chromosome and rrn-plasmid.</title>
        <authorList>
            <person name="Anda M."/>
            <person name="Iwasaki W."/>
        </authorList>
    </citation>
    <scope>NUCLEOTIDE SEQUENCE [LARGE SCALE GENOMIC DNA]</scope>
    <source>
        <strain evidence="12 13">DSM 100852</strain>
    </source>
</reference>
<dbReference type="Pfam" id="PF02424">
    <property type="entry name" value="ApbE"/>
    <property type="match status" value="1"/>
</dbReference>
<evidence type="ECO:0000256" key="11">
    <source>
        <dbReference type="PIRSR" id="PIRSR006268-2"/>
    </source>
</evidence>
<keyword evidence="13" id="KW-1185">Reference proteome</keyword>
<evidence type="ECO:0000256" key="9">
    <source>
        <dbReference type="ARBA" id="ARBA00048540"/>
    </source>
</evidence>
<dbReference type="GO" id="GO:0016740">
    <property type="term" value="F:transferase activity"/>
    <property type="evidence" value="ECO:0007669"/>
    <property type="project" value="UniProtKB-UniRule"/>
</dbReference>
<dbReference type="InterPro" id="IPR024932">
    <property type="entry name" value="ApbE"/>
</dbReference>
<keyword evidence="4 10" id="KW-0808">Transferase</keyword>
<evidence type="ECO:0000256" key="4">
    <source>
        <dbReference type="ARBA" id="ARBA00022679"/>
    </source>
</evidence>
<dbReference type="InterPro" id="IPR003374">
    <property type="entry name" value="ApbE-like_sf"/>
</dbReference>
<dbReference type="EMBL" id="AP025314">
    <property type="protein sequence ID" value="BDD07848.1"/>
    <property type="molecule type" value="Genomic_DNA"/>
</dbReference>
<dbReference type="PANTHER" id="PTHR30040">
    <property type="entry name" value="THIAMINE BIOSYNTHESIS LIPOPROTEIN APBE"/>
    <property type="match status" value="1"/>
</dbReference>
<keyword evidence="6 10" id="KW-0274">FAD</keyword>
<evidence type="ECO:0000256" key="6">
    <source>
        <dbReference type="ARBA" id="ARBA00022827"/>
    </source>
</evidence>
<gene>
    <name evidence="12" type="primary">apbE_2</name>
    <name evidence="12" type="ORF">FUAX_02800</name>
</gene>
<comment type="catalytic activity">
    <reaction evidence="9 10">
        <text>L-threonyl-[protein] + FAD = FMN-L-threonyl-[protein] + AMP + H(+)</text>
        <dbReference type="Rhea" id="RHEA:36847"/>
        <dbReference type="Rhea" id="RHEA-COMP:11060"/>
        <dbReference type="Rhea" id="RHEA-COMP:11061"/>
        <dbReference type="ChEBI" id="CHEBI:15378"/>
        <dbReference type="ChEBI" id="CHEBI:30013"/>
        <dbReference type="ChEBI" id="CHEBI:57692"/>
        <dbReference type="ChEBI" id="CHEBI:74257"/>
        <dbReference type="ChEBI" id="CHEBI:456215"/>
        <dbReference type="EC" id="2.7.1.180"/>
    </reaction>
</comment>
<keyword evidence="5 10" id="KW-0479">Metal-binding</keyword>
<dbReference type="EC" id="2.7.1.180" evidence="1 10"/>
<evidence type="ECO:0000256" key="7">
    <source>
        <dbReference type="ARBA" id="ARBA00022842"/>
    </source>
</evidence>
<evidence type="ECO:0000256" key="2">
    <source>
        <dbReference type="ARBA" id="ARBA00016337"/>
    </source>
</evidence>
<dbReference type="SUPFAM" id="SSF143631">
    <property type="entry name" value="ApbE-like"/>
    <property type="match status" value="1"/>
</dbReference>
<dbReference type="Gene3D" id="3.10.520.10">
    <property type="entry name" value="ApbE-like domains"/>
    <property type="match status" value="1"/>
</dbReference>
<protein>
    <recommendedName>
        <fullName evidence="2 10">FAD:protein FMN transferase</fullName>
        <ecNumber evidence="1 10">2.7.1.180</ecNumber>
    </recommendedName>
    <alternativeName>
        <fullName evidence="8 10">Flavin transferase</fullName>
    </alternativeName>
</protein>
<accession>A0AAU9CIP7</accession>
<dbReference type="GO" id="GO:0046872">
    <property type="term" value="F:metal ion binding"/>
    <property type="evidence" value="ECO:0007669"/>
    <property type="project" value="UniProtKB-UniRule"/>
</dbReference>
<evidence type="ECO:0000256" key="1">
    <source>
        <dbReference type="ARBA" id="ARBA00011955"/>
    </source>
</evidence>
<evidence type="ECO:0000313" key="12">
    <source>
        <dbReference type="EMBL" id="BDD07848.1"/>
    </source>
</evidence>
<dbReference type="AlphaFoldDB" id="A0AAU9CIP7"/>
<feature type="binding site" evidence="11">
    <location>
        <position position="277"/>
    </location>
    <ligand>
        <name>Mg(2+)</name>
        <dbReference type="ChEBI" id="CHEBI:18420"/>
    </ligand>
</feature>
<feature type="binding site" evidence="11">
    <location>
        <position position="281"/>
    </location>
    <ligand>
        <name>Mg(2+)</name>
        <dbReference type="ChEBI" id="CHEBI:18420"/>
    </ligand>
</feature>
<organism evidence="12 13">
    <name type="scientific">Fulvitalea axinellae</name>
    <dbReference type="NCBI Taxonomy" id="1182444"/>
    <lineage>
        <taxon>Bacteria</taxon>
        <taxon>Pseudomonadati</taxon>
        <taxon>Bacteroidota</taxon>
        <taxon>Cytophagia</taxon>
        <taxon>Cytophagales</taxon>
        <taxon>Persicobacteraceae</taxon>
        <taxon>Fulvitalea</taxon>
    </lineage>
</organism>
<comment type="similarity">
    <text evidence="10">Belongs to the ApbE family.</text>
</comment>
<dbReference type="PIRSF" id="PIRSF006268">
    <property type="entry name" value="ApbE"/>
    <property type="match status" value="1"/>
</dbReference>
<evidence type="ECO:0000313" key="13">
    <source>
        <dbReference type="Proteomes" id="UP001348817"/>
    </source>
</evidence>
<dbReference type="RefSeq" id="WP_338393147.1">
    <property type="nucleotide sequence ID" value="NZ_AP025314.1"/>
</dbReference>
<comment type="cofactor">
    <cofactor evidence="11">
        <name>Mg(2+)</name>
        <dbReference type="ChEBI" id="CHEBI:18420"/>
    </cofactor>
    <cofactor evidence="11">
        <name>Mn(2+)</name>
        <dbReference type="ChEBI" id="CHEBI:29035"/>
    </cofactor>
    <text evidence="11">Magnesium. Can also use manganese.</text>
</comment>
<proteinExistence type="inferred from homology"/>
<keyword evidence="7 10" id="KW-0460">Magnesium</keyword>
<evidence type="ECO:0000256" key="10">
    <source>
        <dbReference type="PIRNR" id="PIRNR006268"/>
    </source>
</evidence>
<name>A0AAU9CIP7_9BACT</name>
<evidence type="ECO:0000256" key="8">
    <source>
        <dbReference type="ARBA" id="ARBA00031306"/>
    </source>
</evidence>
<dbReference type="KEGG" id="fax:FUAX_02800"/>